<proteinExistence type="predicted"/>
<organism evidence="1">
    <name type="scientific">viral metagenome</name>
    <dbReference type="NCBI Taxonomy" id="1070528"/>
    <lineage>
        <taxon>unclassified sequences</taxon>
        <taxon>metagenomes</taxon>
        <taxon>organismal metagenomes</taxon>
    </lineage>
</organism>
<accession>A0A6M3XRM1</accession>
<evidence type="ECO:0000313" key="1">
    <source>
        <dbReference type="EMBL" id="QJI00502.1"/>
    </source>
</evidence>
<sequence>MEYILNGNFDSSLTEWTQSGGDVNWVWDATGAEHAGGSAKAAHTGTKLTTLRHRMYDSVAIANTANITTAVMDMWTQWQDSEPAYSAVVETCTVKFWLQLESPGGTFYTIASSTKNYNVLASEQLALDVSVKTELQAGGDGTWNVWVVCDIYRGDVTTGVLAWLVAWVDDLSLDIKYAFTNTSTGTLSISGTATAGVVSDYDATGTVSISGSLTEEYTMGHEATGTLALSGLSVSFLGAISTHTGTLALSGVSEGSQSIRTDVEMFLGSGSGKVYAYSPSYLSDDGVAIGSIWQSKQTDLSDQHPEVADTWKNLWKVRLIYIDKTADTNVTVYVSTDGGTTWSSQMKTLGAGDETTKSADFYFMKTFEFLDVKIEHSSAANEFQWAGLYLYWTPAGEHFEL</sequence>
<dbReference type="EMBL" id="MT144857">
    <property type="protein sequence ID" value="QJI00502.1"/>
    <property type="molecule type" value="Genomic_DNA"/>
</dbReference>
<name>A0A6M3XRM1_9ZZZZ</name>
<gene>
    <name evidence="1" type="ORF">TM448B01980_0002</name>
</gene>
<protein>
    <submittedName>
        <fullName evidence="1">Uncharacterized protein</fullName>
    </submittedName>
</protein>
<reference evidence="1" key="1">
    <citation type="submission" date="2020-03" db="EMBL/GenBank/DDBJ databases">
        <title>The deep terrestrial virosphere.</title>
        <authorList>
            <person name="Holmfeldt K."/>
            <person name="Nilsson E."/>
            <person name="Simone D."/>
            <person name="Lopez-Fernandez M."/>
            <person name="Wu X."/>
            <person name="de Brujin I."/>
            <person name="Lundin D."/>
            <person name="Andersson A."/>
            <person name="Bertilsson S."/>
            <person name="Dopson M."/>
        </authorList>
    </citation>
    <scope>NUCLEOTIDE SEQUENCE</scope>
    <source>
        <strain evidence="1">TM448B01980</strain>
    </source>
</reference>
<dbReference type="AlphaFoldDB" id="A0A6M3XRM1"/>